<feature type="region of interest" description="Disordered" evidence="1">
    <location>
        <begin position="61"/>
        <end position="82"/>
    </location>
</feature>
<dbReference type="Gene3D" id="3.40.50.12700">
    <property type="match status" value="1"/>
</dbReference>
<organism evidence="2 3">
    <name type="scientific">Paramormyrops kingsleyae</name>
    <dbReference type="NCBI Taxonomy" id="1676925"/>
    <lineage>
        <taxon>Eukaryota</taxon>
        <taxon>Metazoa</taxon>
        <taxon>Chordata</taxon>
        <taxon>Craniata</taxon>
        <taxon>Vertebrata</taxon>
        <taxon>Euteleostomi</taxon>
        <taxon>Actinopterygii</taxon>
        <taxon>Neopterygii</taxon>
        <taxon>Teleostei</taxon>
        <taxon>Osteoglossocephala</taxon>
        <taxon>Osteoglossomorpha</taxon>
        <taxon>Osteoglossiformes</taxon>
        <taxon>Mormyridae</taxon>
        <taxon>Paramormyrops</taxon>
    </lineage>
</organism>
<evidence type="ECO:0008006" key="4">
    <source>
        <dbReference type="Google" id="ProtNLM"/>
    </source>
</evidence>
<protein>
    <recommendedName>
        <fullName evidence="4">SGNH hydrolase-type esterase domain-containing protein</fullName>
    </recommendedName>
</protein>
<proteinExistence type="predicted"/>
<evidence type="ECO:0000256" key="1">
    <source>
        <dbReference type="SAM" id="MobiDB-lite"/>
    </source>
</evidence>
<evidence type="ECO:0000313" key="3">
    <source>
        <dbReference type="Proteomes" id="UP000261540"/>
    </source>
</evidence>
<reference evidence="2" key="2">
    <citation type="submission" date="2025-09" db="UniProtKB">
        <authorList>
            <consortium name="Ensembl"/>
        </authorList>
    </citation>
    <scope>IDENTIFICATION</scope>
</reference>
<dbReference type="AlphaFoldDB" id="A0A3B3RKE6"/>
<keyword evidence="3" id="KW-1185">Reference proteome</keyword>
<dbReference type="GeneTree" id="ENSGT01150000287390"/>
<dbReference type="Proteomes" id="UP000261540">
    <property type="component" value="Unplaced"/>
</dbReference>
<evidence type="ECO:0000313" key="2">
    <source>
        <dbReference type="Ensembl" id="ENSPKIP00000018300.1"/>
    </source>
</evidence>
<name>A0A3B3RKE6_9TELE</name>
<reference evidence="2" key="1">
    <citation type="submission" date="2025-08" db="UniProtKB">
        <authorList>
            <consortium name="Ensembl"/>
        </authorList>
    </citation>
    <scope>IDENTIFICATION</scope>
</reference>
<accession>A0A3B3RKE6</accession>
<sequence length="201" mass="22563">HTIEVLHINELEIEGQARIRRTKLRLKLNMGQVSQKRHTRVTEAASPEVSVSNRFQVLPALEPEGTGDAGGPLGTEEPPPPRKREVVVVGDSIIRGVDSYVCMCDRGSCTVSCLPGAQVGDLPDRVDNRTSMVVFSEILPVPRASQAKLAEIRKEGFRFMGHWRTFWNRWDLFKPDGLHLNRRGTSVLGRRICRVVEECLN</sequence>
<dbReference type="Ensembl" id="ENSPKIT00000042829.1">
    <property type="protein sequence ID" value="ENSPKIP00000018300.1"/>
    <property type="gene ID" value="ENSPKIG00000003906.1"/>
</dbReference>
<dbReference type="SUPFAM" id="SSF52266">
    <property type="entry name" value="SGNH hydrolase"/>
    <property type="match status" value="1"/>
</dbReference>